<sequence length="287" mass="30348">MIVVTGATGILNGATVEHLLKRVPAETIGVSARDTMRAQHFADRGVRVRTGSYDDPITLRRSFDGAEQVLLVSSSDHTADVLAQHRNAIEAAVAAGAQRILYTSLHGADFEGTYPALGMHAATEAMLAESGVAWTSLRNGFFGDLNMLLGPWQDTGVISMPADGPIPWVDRADAGEAAAAVLAADRRFDGPVSIAPSETVSLADFAVAASELTGRTIERVVVDDEQWVGDQVTSGVPESVARFTLSMFQATRTGYFADGGALLTELLGRQPRSAAEQLADTLIEPPT</sequence>
<keyword evidence="3" id="KW-1185">Reference proteome</keyword>
<accession>A0A840FEW0</accession>
<dbReference type="PANTHER" id="PTHR47129:SF1">
    <property type="entry name" value="NMRA-LIKE DOMAIN-CONTAINING PROTEIN"/>
    <property type="match status" value="1"/>
</dbReference>
<dbReference type="InterPro" id="IPR008030">
    <property type="entry name" value="NmrA-like"/>
</dbReference>
<feature type="domain" description="NmrA-like" evidence="1">
    <location>
        <begin position="2"/>
        <end position="251"/>
    </location>
</feature>
<protein>
    <submittedName>
        <fullName evidence="2">Uncharacterized protein YbjT (DUF2867 family)</fullName>
    </submittedName>
</protein>
<dbReference type="Proteomes" id="UP000551501">
    <property type="component" value="Unassembled WGS sequence"/>
</dbReference>
<dbReference type="AlphaFoldDB" id="A0A840FEW0"/>
<evidence type="ECO:0000313" key="3">
    <source>
        <dbReference type="Proteomes" id="UP000551501"/>
    </source>
</evidence>
<dbReference type="Gene3D" id="3.90.25.10">
    <property type="entry name" value="UDP-galactose 4-epimerase, domain 1"/>
    <property type="match status" value="1"/>
</dbReference>
<dbReference type="PANTHER" id="PTHR47129">
    <property type="entry name" value="QUINONE OXIDOREDUCTASE 2"/>
    <property type="match status" value="1"/>
</dbReference>
<dbReference type="RefSeq" id="WP_183373269.1">
    <property type="nucleotide sequence ID" value="NZ_BAABHL010000139.1"/>
</dbReference>
<dbReference type="InterPro" id="IPR036291">
    <property type="entry name" value="NAD(P)-bd_dom_sf"/>
</dbReference>
<dbReference type="Pfam" id="PF05368">
    <property type="entry name" value="NmrA"/>
    <property type="match status" value="1"/>
</dbReference>
<dbReference type="EMBL" id="JACIFP010000002">
    <property type="protein sequence ID" value="MBB4137987.1"/>
    <property type="molecule type" value="Genomic_DNA"/>
</dbReference>
<gene>
    <name evidence="2" type="ORF">BKA16_004612</name>
</gene>
<name>A0A840FEW0_9ACTN</name>
<reference evidence="2 3" key="1">
    <citation type="submission" date="2020-08" db="EMBL/GenBank/DDBJ databases">
        <title>Sequencing the genomes of 1000 actinobacteria strains.</title>
        <authorList>
            <person name="Klenk H.-P."/>
        </authorList>
    </citation>
    <scope>NUCLEOTIDE SEQUENCE [LARGE SCALE GENOMIC DNA]</scope>
    <source>
        <strain evidence="2 3">DSM 45298</strain>
    </source>
</reference>
<organism evidence="2 3">
    <name type="scientific">Gordonia humi</name>
    <dbReference type="NCBI Taxonomy" id="686429"/>
    <lineage>
        <taxon>Bacteria</taxon>
        <taxon>Bacillati</taxon>
        <taxon>Actinomycetota</taxon>
        <taxon>Actinomycetes</taxon>
        <taxon>Mycobacteriales</taxon>
        <taxon>Gordoniaceae</taxon>
        <taxon>Gordonia</taxon>
    </lineage>
</organism>
<proteinExistence type="predicted"/>
<dbReference type="InterPro" id="IPR052718">
    <property type="entry name" value="NmrA-type_oxidoreductase"/>
</dbReference>
<evidence type="ECO:0000313" key="2">
    <source>
        <dbReference type="EMBL" id="MBB4137987.1"/>
    </source>
</evidence>
<comment type="caution">
    <text evidence="2">The sequence shown here is derived from an EMBL/GenBank/DDBJ whole genome shotgun (WGS) entry which is preliminary data.</text>
</comment>
<dbReference type="Gene3D" id="3.40.50.720">
    <property type="entry name" value="NAD(P)-binding Rossmann-like Domain"/>
    <property type="match status" value="1"/>
</dbReference>
<dbReference type="SUPFAM" id="SSF51735">
    <property type="entry name" value="NAD(P)-binding Rossmann-fold domains"/>
    <property type="match status" value="1"/>
</dbReference>
<evidence type="ECO:0000259" key="1">
    <source>
        <dbReference type="Pfam" id="PF05368"/>
    </source>
</evidence>